<dbReference type="PANTHER" id="PTHR45918:SF1">
    <property type="entry name" value="ALPHA-1,3_1,6-MANNOSYLTRANSFERASE ALG2"/>
    <property type="match status" value="1"/>
</dbReference>
<accession>A0AA41MMQ1</accession>
<keyword evidence="3" id="KW-1185">Reference proteome</keyword>
<name>A0AA41MMQ1_SCICA</name>
<evidence type="ECO:0000313" key="2">
    <source>
        <dbReference type="EMBL" id="MBZ3874584.1"/>
    </source>
</evidence>
<dbReference type="EMBL" id="JAATJV010232200">
    <property type="protein sequence ID" value="MBZ3874584.1"/>
    <property type="molecule type" value="Genomic_DNA"/>
</dbReference>
<keyword evidence="1" id="KW-0808">Transferase</keyword>
<evidence type="ECO:0000256" key="1">
    <source>
        <dbReference type="ARBA" id="ARBA00022679"/>
    </source>
</evidence>
<dbReference type="Proteomes" id="UP001166674">
    <property type="component" value="Unassembled WGS sequence"/>
</dbReference>
<gene>
    <name evidence="2" type="ORF">SUZIE_128665</name>
</gene>
<protein>
    <submittedName>
        <fullName evidence="2">Alpha-1,3/1,6-mannosyltransferase ALG2</fullName>
    </submittedName>
</protein>
<proteinExistence type="predicted"/>
<dbReference type="PANTHER" id="PTHR45918">
    <property type="entry name" value="ALPHA-1,3/1,6-MANNOSYLTRANSFERASE ALG2"/>
    <property type="match status" value="1"/>
</dbReference>
<evidence type="ECO:0000313" key="3">
    <source>
        <dbReference type="Proteomes" id="UP001166674"/>
    </source>
</evidence>
<comment type="caution">
    <text evidence="2">The sequence shown here is derived from an EMBL/GenBank/DDBJ whole genome shotgun (WGS) entry which is preliminary data.</text>
</comment>
<sequence length="90" mass="9462">MVQKQDLSWGSGFWPSVLFLHPDLGVAGPERLVLEATLALQACGYSVKIWTAAYDPGHCFAESSELPVRCAGDSLPCSLGWGGHGAAVCA</sequence>
<organism evidence="2 3">
    <name type="scientific">Sciurus carolinensis</name>
    <name type="common">Eastern gray squirrel</name>
    <dbReference type="NCBI Taxonomy" id="30640"/>
    <lineage>
        <taxon>Eukaryota</taxon>
        <taxon>Metazoa</taxon>
        <taxon>Chordata</taxon>
        <taxon>Craniata</taxon>
        <taxon>Vertebrata</taxon>
        <taxon>Euteleostomi</taxon>
        <taxon>Mammalia</taxon>
        <taxon>Eutheria</taxon>
        <taxon>Euarchontoglires</taxon>
        <taxon>Glires</taxon>
        <taxon>Rodentia</taxon>
        <taxon>Sciuromorpha</taxon>
        <taxon>Sciuridae</taxon>
        <taxon>Sciurinae</taxon>
        <taxon>Sciurini</taxon>
        <taxon>Sciurus</taxon>
    </lineage>
</organism>
<dbReference type="AlphaFoldDB" id="A0AA41MMQ1"/>
<dbReference type="InterPro" id="IPR027054">
    <property type="entry name" value="ALG2"/>
</dbReference>
<dbReference type="GO" id="GO:0004378">
    <property type="term" value="F:GDP-Man:Man(1)GlcNAc(2)-PP-Dol alpha-1,3-mannosyltransferase activity"/>
    <property type="evidence" value="ECO:0007669"/>
    <property type="project" value="InterPro"/>
</dbReference>
<dbReference type="GO" id="GO:0012505">
    <property type="term" value="C:endomembrane system"/>
    <property type="evidence" value="ECO:0007669"/>
    <property type="project" value="TreeGrafter"/>
</dbReference>
<reference evidence="2" key="1">
    <citation type="submission" date="2020-03" db="EMBL/GenBank/DDBJ databases">
        <title>Studies in the Genomics of Life Span.</title>
        <authorList>
            <person name="Glass D."/>
        </authorList>
    </citation>
    <scope>NUCLEOTIDE SEQUENCE</scope>
    <source>
        <strain evidence="2">SUZIE</strain>
        <tissue evidence="2">Muscle</tissue>
    </source>
</reference>